<organism evidence="2 3">
    <name type="scientific">Alteromonas arenosi</name>
    <dbReference type="NCBI Taxonomy" id="3055817"/>
    <lineage>
        <taxon>Bacteria</taxon>
        <taxon>Pseudomonadati</taxon>
        <taxon>Pseudomonadota</taxon>
        <taxon>Gammaproteobacteria</taxon>
        <taxon>Alteromonadales</taxon>
        <taxon>Alteromonadaceae</taxon>
        <taxon>Alteromonas/Salinimonas group</taxon>
        <taxon>Alteromonas</taxon>
    </lineage>
</organism>
<keyword evidence="3" id="KW-1185">Reference proteome</keyword>
<reference evidence="2 3" key="1">
    <citation type="submission" date="2023-06" db="EMBL/GenBank/DDBJ databases">
        <title>Alteromonas sp. ASW11-36 isolated from intertidal sand.</title>
        <authorList>
            <person name="Li Y."/>
        </authorList>
    </citation>
    <scope>NUCLEOTIDE SEQUENCE [LARGE SCALE GENOMIC DNA]</scope>
    <source>
        <strain evidence="2 3">ASW11-36</strain>
    </source>
</reference>
<dbReference type="RefSeq" id="WP_289365098.1">
    <property type="nucleotide sequence ID" value="NZ_JAUCBP010000007.1"/>
</dbReference>
<proteinExistence type="predicted"/>
<feature type="domain" description="Type 4 fimbrial biogenesis protein PilX N-terminal" evidence="1">
    <location>
        <begin position="14"/>
        <end position="63"/>
    </location>
</feature>
<comment type="caution">
    <text evidence="2">The sequence shown here is derived from an EMBL/GenBank/DDBJ whole genome shotgun (WGS) entry which is preliminary data.</text>
</comment>
<accession>A0ABT7SX96</accession>
<evidence type="ECO:0000313" key="2">
    <source>
        <dbReference type="EMBL" id="MDM7860815.1"/>
    </source>
</evidence>
<protein>
    <recommendedName>
        <fullName evidence="1">Type 4 fimbrial biogenesis protein PilX N-terminal domain-containing protein</fullName>
    </recommendedName>
</protein>
<evidence type="ECO:0000313" key="3">
    <source>
        <dbReference type="Proteomes" id="UP001234343"/>
    </source>
</evidence>
<evidence type="ECO:0000259" key="1">
    <source>
        <dbReference type="Pfam" id="PF14341"/>
    </source>
</evidence>
<dbReference type="InterPro" id="IPR025746">
    <property type="entry name" value="PilX_N_dom"/>
</dbReference>
<name>A0ABT7SX96_9ALTE</name>
<sequence>MIRRNVKSISKKQQGAIMLAASTLLLVLITIGTLYTGQLKSVEHKIVLNTQNYKQAFAAAEAGAMKALGRLHDEPRWNGAVFNEVLANQSQYSVQGNRQAVVRNTATVDVVTITSVGTSADGLATVTITEQALQYSVLANPPDVPLIVAGGLDVSGNFEVAANPNGGGQGVPLSIWTDLNVDLNNGSGTTCGLQEFEDGNCSSSPYSEKGFKDLDILDNDPNFPDDMMEYLFNVPDDEWATLRSDADMIINDCNLLNAASEGLIWMDGPCTLNAGTIVGSVADPVILIVTDGDITMNGGAEINGMVFSFRKPGVVADFEINMIGGALVNGVVASNHPVGHSNGTYNSVYDADVLAQLELNDTFQRVARIPGSWRDF</sequence>
<dbReference type="Proteomes" id="UP001234343">
    <property type="component" value="Unassembled WGS sequence"/>
</dbReference>
<dbReference type="Pfam" id="PF14341">
    <property type="entry name" value="PilX_N"/>
    <property type="match status" value="1"/>
</dbReference>
<gene>
    <name evidence="2" type="ORF">QTP81_09430</name>
</gene>
<dbReference type="EMBL" id="JAUCBP010000007">
    <property type="protein sequence ID" value="MDM7860815.1"/>
    <property type="molecule type" value="Genomic_DNA"/>
</dbReference>